<proteinExistence type="inferred from homology"/>
<evidence type="ECO:0000256" key="4">
    <source>
        <dbReference type="ARBA" id="ARBA00022692"/>
    </source>
</evidence>
<evidence type="ECO:0000256" key="7">
    <source>
        <dbReference type="SAM" id="Phobius"/>
    </source>
</evidence>
<accession>A0A8J3IF67</accession>
<evidence type="ECO:0000313" key="9">
    <source>
        <dbReference type="EMBL" id="GHO50809.1"/>
    </source>
</evidence>
<dbReference type="SUPFAM" id="SSF46785">
    <property type="entry name" value="Winged helix' DNA-binding domain"/>
    <property type="match status" value="1"/>
</dbReference>
<feature type="transmembrane region" description="Helical" evidence="7">
    <location>
        <begin position="274"/>
        <end position="295"/>
    </location>
</feature>
<gene>
    <name evidence="9" type="ORF">KSX_89720</name>
</gene>
<protein>
    <recommendedName>
        <fullName evidence="8">EamA domain-containing protein</fullName>
    </recommendedName>
</protein>
<comment type="caution">
    <text evidence="9">The sequence shown here is derived from an EMBL/GenBank/DDBJ whole genome shotgun (WGS) entry which is preliminary data.</text>
</comment>
<keyword evidence="6 7" id="KW-0472">Membrane</keyword>
<evidence type="ECO:0000259" key="8">
    <source>
        <dbReference type="Pfam" id="PF00892"/>
    </source>
</evidence>
<evidence type="ECO:0000256" key="6">
    <source>
        <dbReference type="ARBA" id="ARBA00023136"/>
    </source>
</evidence>
<dbReference type="Gene3D" id="1.10.3730.20">
    <property type="match status" value="1"/>
</dbReference>
<evidence type="ECO:0000256" key="2">
    <source>
        <dbReference type="ARBA" id="ARBA00007362"/>
    </source>
</evidence>
<name>A0A8J3IF67_9CHLR</name>
<evidence type="ECO:0000256" key="5">
    <source>
        <dbReference type="ARBA" id="ARBA00022989"/>
    </source>
</evidence>
<feature type="transmembrane region" description="Helical" evidence="7">
    <location>
        <begin position="68"/>
        <end position="87"/>
    </location>
</feature>
<dbReference type="SUPFAM" id="SSF103481">
    <property type="entry name" value="Multidrug resistance efflux transporter EmrE"/>
    <property type="match status" value="2"/>
</dbReference>
<dbReference type="Gene3D" id="1.10.10.10">
    <property type="entry name" value="Winged helix-like DNA-binding domain superfamily/Winged helix DNA-binding domain"/>
    <property type="match status" value="1"/>
</dbReference>
<dbReference type="InterPro" id="IPR000620">
    <property type="entry name" value="EamA_dom"/>
</dbReference>
<feature type="transmembrane region" description="Helical" evidence="7">
    <location>
        <begin position="152"/>
        <end position="173"/>
    </location>
</feature>
<feature type="domain" description="EamA" evidence="8">
    <location>
        <begin position="37"/>
        <end position="168"/>
    </location>
</feature>
<feature type="transmembrane region" description="Helical" evidence="7">
    <location>
        <begin position="301"/>
        <end position="320"/>
    </location>
</feature>
<dbReference type="PANTHER" id="PTHR42920:SF5">
    <property type="entry name" value="EAMA DOMAIN-CONTAINING PROTEIN"/>
    <property type="match status" value="1"/>
</dbReference>
<dbReference type="EMBL" id="BNJF01000009">
    <property type="protein sequence ID" value="GHO50809.1"/>
    <property type="molecule type" value="Genomic_DNA"/>
</dbReference>
<comment type="subcellular location">
    <subcellularLocation>
        <location evidence="1">Cell membrane</location>
        <topology evidence="1">Multi-pass membrane protein</topology>
    </subcellularLocation>
</comment>
<dbReference type="AlphaFoldDB" id="A0A8J3IF67"/>
<keyword evidence="5 7" id="KW-1133">Transmembrane helix</keyword>
<dbReference type="InterPro" id="IPR051258">
    <property type="entry name" value="Diverse_Substrate_Transporter"/>
</dbReference>
<reference evidence="9" key="1">
    <citation type="submission" date="2020-10" db="EMBL/GenBank/DDBJ databases">
        <title>Taxonomic study of unclassified bacteria belonging to the class Ktedonobacteria.</title>
        <authorList>
            <person name="Yabe S."/>
            <person name="Wang C.M."/>
            <person name="Zheng Y."/>
            <person name="Sakai Y."/>
            <person name="Cavaletti L."/>
            <person name="Monciardini P."/>
            <person name="Donadio S."/>
        </authorList>
    </citation>
    <scope>NUCLEOTIDE SEQUENCE</scope>
    <source>
        <strain evidence="9">SOSP1-1</strain>
    </source>
</reference>
<dbReference type="Pfam" id="PF00892">
    <property type="entry name" value="EamA"/>
    <property type="match status" value="2"/>
</dbReference>
<feature type="domain" description="EamA" evidence="8">
    <location>
        <begin position="179"/>
        <end position="316"/>
    </location>
</feature>
<comment type="similarity">
    <text evidence="2">Belongs to the EamA transporter family.</text>
</comment>
<dbReference type="InterPro" id="IPR037185">
    <property type="entry name" value="EmrE-like"/>
</dbReference>
<dbReference type="InterPro" id="IPR036388">
    <property type="entry name" value="WH-like_DNA-bd_sf"/>
</dbReference>
<dbReference type="RefSeq" id="WP_220199763.1">
    <property type="nucleotide sequence ID" value="NZ_BNJF01000009.1"/>
</dbReference>
<dbReference type="GO" id="GO:0005886">
    <property type="term" value="C:plasma membrane"/>
    <property type="evidence" value="ECO:0007669"/>
    <property type="project" value="UniProtKB-SubCell"/>
</dbReference>
<dbReference type="Proteomes" id="UP000612362">
    <property type="component" value="Unassembled WGS sequence"/>
</dbReference>
<feature type="transmembrane region" description="Helical" evidence="7">
    <location>
        <begin position="126"/>
        <end position="145"/>
    </location>
</feature>
<evidence type="ECO:0000313" key="10">
    <source>
        <dbReference type="Proteomes" id="UP000612362"/>
    </source>
</evidence>
<feature type="transmembrane region" description="Helical" evidence="7">
    <location>
        <begin position="246"/>
        <end position="267"/>
    </location>
</feature>
<dbReference type="InterPro" id="IPR036390">
    <property type="entry name" value="WH_DNA-bd_sf"/>
</dbReference>
<feature type="transmembrane region" description="Helical" evidence="7">
    <location>
        <begin position="37"/>
        <end position="56"/>
    </location>
</feature>
<keyword evidence="10" id="KW-1185">Reference proteome</keyword>
<dbReference type="PANTHER" id="PTHR42920">
    <property type="entry name" value="OS03G0707200 PROTEIN-RELATED"/>
    <property type="match status" value="1"/>
</dbReference>
<sequence>MYVTKIPVTMLSGFAPPQRQPAHPRWFTGWSRRHMRLWGYSAFLCMSLLSASFFPIAKPVLDRMDSAIFVAIQMGWLVPPAIVLLLWSRHHITRAVILHGIALGSCMGVGLLCLTLAMASTSITETAMFSCMNGILVVLVSWLVFRQRVQRLTWFACLFSIAGILLLLSISEMHWQGDLLAFLGGLLLTGCSFLLEKWCLPSPDRQPLSRQAILGIQCLTMAGEMLLYALLFGDWQSLQFAYPSDLFAFTYISLITTLAPMATMIVMRRYVNGVTLTFLSTIEPIAGAIVAFFFVHERFPPLAYLGAALAVGSMLLQALASRADRSSAPSSSAVSPQAPFQALYAQTRGRIHLRRRFPMGRRAHLVLTSLWSKPRGADFITLQRATGIPCGCLHRLLTSLQKQGYIMRSRSSHKLSRYMLHPAYR</sequence>
<keyword evidence="3" id="KW-1003">Cell membrane</keyword>
<feature type="transmembrane region" description="Helical" evidence="7">
    <location>
        <begin position="179"/>
        <end position="200"/>
    </location>
</feature>
<feature type="transmembrane region" description="Helical" evidence="7">
    <location>
        <begin position="96"/>
        <end position="120"/>
    </location>
</feature>
<keyword evidence="4 7" id="KW-0812">Transmembrane</keyword>
<evidence type="ECO:0000256" key="3">
    <source>
        <dbReference type="ARBA" id="ARBA00022475"/>
    </source>
</evidence>
<evidence type="ECO:0000256" key="1">
    <source>
        <dbReference type="ARBA" id="ARBA00004651"/>
    </source>
</evidence>
<organism evidence="9 10">
    <name type="scientific">Ktedonospora formicarum</name>
    <dbReference type="NCBI Taxonomy" id="2778364"/>
    <lineage>
        <taxon>Bacteria</taxon>
        <taxon>Bacillati</taxon>
        <taxon>Chloroflexota</taxon>
        <taxon>Ktedonobacteria</taxon>
        <taxon>Ktedonobacterales</taxon>
        <taxon>Ktedonobacteraceae</taxon>
        <taxon>Ktedonospora</taxon>
    </lineage>
</organism>
<feature type="transmembrane region" description="Helical" evidence="7">
    <location>
        <begin position="212"/>
        <end position="231"/>
    </location>
</feature>